<reference evidence="2" key="2">
    <citation type="submission" date="2016-10" db="EMBL/GenBank/DDBJ databases">
        <title>Proteomic and phylogenetic analysis of the outer membrane protein repertoire of gastric Helicobacter species.</title>
        <authorList>
            <person name="Joosten M."/>
        </authorList>
    </citation>
    <scope>NUCLEOTIDE SEQUENCE</scope>
    <source>
        <strain evidence="2">HbacM50</strain>
    </source>
</reference>
<protein>
    <submittedName>
        <fullName evidence="2">OMP1651</fullName>
    </submittedName>
</protein>
<reference evidence="1" key="1">
    <citation type="journal article" date="2014" name="Int. J. Syst. Evol. Microbiol.">
        <title>Complete genome of a new Firmicutes species belonging to the dominant human colonic microbiota ('Ruminococcus bicirculans') reveals two chromosomes and a selective capacity to utilize plant glucans.</title>
        <authorList>
            <consortium name="NISC Comparative Sequencing Program"/>
            <person name="Wegmann U."/>
            <person name="Louis P."/>
            <person name="Goesmann A."/>
            <person name="Henrissat B."/>
            <person name="Duncan S.H."/>
            <person name="Flint H.J."/>
        </authorList>
    </citation>
    <scope>NUCLEOTIDE SEQUENCE</scope>
    <source>
        <strain evidence="1">CCUG 53816</strain>
    </source>
</reference>
<gene>
    <name evidence="2" type="primary">omp1651</name>
    <name evidence="1" type="ORF">ACFOPX_04725</name>
</gene>
<dbReference type="EMBL" id="JBHRZO010000021">
    <property type="protein sequence ID" value="MFC3847836.1"/>
    <property type="molecule type" value="Genomic_DNA"/>
</dbReference>
<proteinExistence type="predicted"/>
<reference evidence="1" key="4">
    <citation type="submission" date="2024-09" db="EMBL/GenBank/DDBJ databases">
        <authorList>
            <person name="Sun Q."/>
            <person name="Mori K."/>
        </authorList>
    </citation>
    <scope>NUCLEOTIDE SEQUENCE</scope>
    <source>
        <strain evidence="1">CCUG 53816</strain>
    </source>
</reference>
<dbReference type="OrthoDB" id="5329850at2"/>
<evidence type="ECO:0000313" key="2">
    <source>
        <dbReference type="EMBL" id="SFZ71466.1"/>
    </source>
</evidence>
<organism evidence="2">
    <name type="scientific">Helicobacter baculiformis</name>
    <dbReference type="NCBI Taxonomy" id="427351"/>
    <lineage>
        <taxon>Bacteria</taxon>
        <taxon>Pseudomonadati</taxon>
        <taxon>Campylobacterota</taxon>
        <taxon>Epsilonproteobacteria</taxon>
        <taxon>Campylobacterales</taxon>
        <taxon>Helicobacteraceae</taxon>
        <taxon>Helicobacter</taxon>
    </lineage>
</organism>
<dbReference type="AlphaFoldDB" id="A0A1M4NGT8"/>
<evidence type="ECO:0000313" key="1">
    <source>
        <dbReference type="EMBL" id="MFC3847836.1"/>
    </source>
</evidence>
<reference evidence="3" key="3">
    <citation type="journal article" date="2019" name="Int. J. Syst. Evol. Microbiol.">
        <title>The Global Catalogue of Microorganisms (GCM) 10K type strain sequencing project: providing services to taxonomists for standard genome sequencing and annotation.</title>
        <authorList>
            <consortium name="The Broad Institute Genomics Platform"/>
            <consortium name="The Broad Institute Genome Sequencing Center for Infectious Disease"/>
            <person name="Wu L."/>
            <person name="Ma J."/>
        </authorList>
    </citation>
    <scope>NUCLEOTIDE SEQUENCE [LARGE SCALE GENOMIC DNA]</scope>
    <source>
        <strain evidence="3">CCUG 53816</strain>
    </source>
</reference>
<sequence length="57" mass="6572">MLLSNPPSKNSKNSLTLNTFCYEKLRTKGMGNRITYIQLYFQAIAKTNKTENKSKEI</sequence>
<accession>A0A1M4NGT8</accession>
<dbReference type="EMBL" id="LT633224">
    <property type="protein sequence ID" value="SFZ71466.1"/>
    <property type="molecule type" value="Genomic_DNA"/>
</dbReference>
<evidence type="ECO:0000313" key="3">
    <source>
        <dbReference type="Proteomes" id="UP001595783"/>
    </source>
</evidence>
<dbReference type="RefSeq" id="WP_158653139.1">
    <property type="nucleotide sequence ID" value="NZ_FZMF01000071.1"/>
</dbReference>
<dbReference type="Proteomes" id="UP001595783">
    <property type="component" value="Unassembled WGS sequence"/>
</dbReference>
<name>A0A1M4NGT8_9HELI</name>
<keyword evidence="3" id="KW-1185">Reference proteome</keyword>